<dbReference type="GO" id="GO:0051287">
    <property type="term" value="F:NAD binding"/>
    <property type="evidence" value="ECO:0007669"/>
    <property type="project" value="InterPro"/>
</dbReference>
<evidence type="ECO:0000313" key="8">
    <source>
        <dbReference type="EMBL" id="SUA50946.1"/>
    </source>
</evidence>
<feature type="domain" description="D-isomer specific 2-hydroxyacid dehydrogenase catalytic" evidence="5">
    <location>
        <begin position="6"/>
        <end position="304"/>
    </location>
</feature>
<comment type="similarity">
    <text evidence="1 4">Belongs to the D-isomer specific 2-hydroxyacid dehydrogenase family.</text>
</comment>
<dbReference type="InterPro" id="IPR006139">
    <property type="entry name" value="D-isomer_2_OHA_DH_cat_dom"/>
</dbReference>
<dbReference type="AlphaFoldDB" id="A0A378XDK8"/>
<dbReference type="Proteomes" id="UP000594903">
    <property type="component" value="Chromosome"/>
</dbReference>
<evidence type="ECO:0000313" key="10">
    <source>
        <dbReference type="Proteomes" id="UP000594903"/>
    </source>
</evidence>
<evidence type="ECO:0000256" key="1">
    <source>
        <dbReference type="ARBA" id="ARBA00005854"/>
    </source>
</evidence>
<dbReference type="GO" id="GO:0004617">
    <property type="term" value="F:phosphoglycerate dehydrogenase activity"/>
    <property type="evidence" value="ECO:0007669"/>
    <property type="project" value="UniProtKB-EC"/>
</dbReference>
<dbReference type="RefSeq" id="WP_018574172.1">
    <property type="nucleotide sequence ID" value="NZ_CP065725.1"/>
</dbReference>
<evidence type="ECO:0000256" key="4">
    <source>
        <dbReference type="RuleBase" id="RU003719"/>
    </source>
</evidence>
<dbReference type="Proteomes" id="UP000254603">
    <property type="component" value="Unassembled WGS sequence"/>
</dbReference>
<dbReference type="InterPro" id="IPR036291">
    <property type="entry name" value="NAD(P)-bd_dom_sf"/>
</dbReference>
<gene>
    <name evidence="8" type="primary">serA_1</name>
    <name evidence="7" type="ORF">I6G29_01890</name>
    <name evidence="8" type="ORF">NCTC11997_00426</name>
</gene>
<keyword evidence="10" id="KW-1185">Reference proteome</keyword>
<reference evidence="8 9" key="1">
    <citation type="submission" date="2018-06" db="EMBL/GenBank/DDBJ databases">
        <authorList>
            <consortium name="Pathogen Informatics"/>
            <person name="Doyle S."/>
        </authorList>
    </citation>
    <scope>NUCLEOTIDE SEQUENCE [LARGE SCALE GENOMIC DNA]</scope>
    <source>
        <strain evidence="8 9">NCTC11997</strain>
    </source>
</reference>
<dbReference type="Pfam" id="PF00389">
    <property type="entry name" value="2-Hacid_dh"/>
    <property type="match status" value="1"/>
</dbReference>
<proteinExistence type="inferred from homology"/>
<evidence type="ECO:0000256" key="2">
    <source>
        <dbReference type="ARBA" id="ARBA00023002"/>
    </source>
</evidence>
<dbReference type="OrthoDB" id="9805416at2"/>
<evidence type="ECO:0000256" key="3">
    <source>
        <dbReference type="ARBA" id="ARBA00023027"/>
    </source>
</evidence>
<evidence type="ECO:0000259" key="5">
    <source>
        <dbReference type="Pfam" id="PF00389"/>
    </source>
</evidence>
<name>A0A378XDK8_9BURK</name>
<keyword evidence="3" id="KW-0520">NAD</keyword>
<dbReference type="InterPro" id="IPR029753">
    <property type="entry name" value="D-isomer_DH_CS"/>
</dbReference>
<dbReference type="EC" id="1.1.1.95" evidence="8"/>
<feature type="domain" description="D-isomer specific 2-hydroxyacid dehydrogenase NAD-binding" evidence="6">
    <location>
        <begin position="110"/>
        <end position="280"/>
    </location>
</feature>
<dbReference type="SUPFAM" id="SSF52283">
    <property type="entry name" value="Formate/glycerate dehydrogenase catalytic domain-like"/>
    <property type="match status" value="1"/>
</dbReference>
<sequence length="324" mass="35146">MSFNVLITARTIDNEAISLLENAGMSLHFLSTSDQHAEMRNLLKTQPINAILSRTLTLSADLLKLNPDLKIIARHGVGFDNVDIETATSLGIPVVNTPGTNAQSVAELVFGLLLSCARNLANSTQEVKQLIWDRQNQGLELQGKTLGLVGFGRIAQKVANIAKGFGMEVIAYDPYCKNTDFQLCPTLESLLEQSDVVSLHCPAKEDGTPLLSSTEFSWMKKSAVLINTARGSLIDESALSASLNNGHIKAVGLDTLSSEPPAENNPLLKHQNIVFSPHIGGNTDNSLRQTATSAAKQIIDYLTKNHIDTDCLVNPLFKVHQTHE</sequence>
<reference evidence="7 10" key="2">
    <citation type="submission" date="2020-12" db="EMBL/GenBank/DDBJ databases">
        <title>FDA dAtabase for Regulatory Grade micrObial Sequences (FDA-ARGOS): Supporting development and validation of Infectious Disease Dx tests.</title>
        <authorList>
            <person name="Sproer C."/>
            <person name="Gronow S."/>
            <person name="Severitt S."/>
            <person name="Schroder I."/>
            <person name="Tallon L."/>
            <person name="Sadzewicz L."/>
            <person name="Zhao X."/>
            <person name="Boylan J."/>
            <person name="Ott S."/>
            <person name="Bowen H."/>
            <person name="Vavikolanu K."/>
            <person name="Mehta A."/>
            <person name="Aluvathingal J."/>
            <person name="Nadendla S."/>
            <person name="Lowell S."/>
            <person name="Myers T."/>
            <person name="Yan Y."/>
            <person name="Sichtig H."/>
        </authorList>
    </citation>
    <scope>NUCLEOTIDE SEQUENCE [LARGE SCALE GENOMIC DNA]</scope>
    <source>
        <strain evidence="7 10">FDAARGOS_872</strain>
    </source>
</reference>
<evidence type="ECO:0000259" key="6">
    <source>
        <dbReference type="Pfam" id="PF02826"/>
    </source>
</evidence>
<dbReference type="PROSITE" id="PS00671">
    <property type="entry name" value="D_2_HYDROXYACID_DH_3"/>
    <property type="match status" value="1"/>
</dbReference>
<dbReference type="Pfam" id="PF02826">
    <property type="entry name" value="2-Hacid_dh_C"/>
    <property type="match status" value="1"/>
</dbReference>
<dbReference type="STRING" id="1122619.GCA_000373745_00988"/>
<evidence type="ECO:0000313" key="9">
    <source>
        <dbReference type="Proteomes" id="UP000254603"/>
    </source>
</evidence>
<accession>A0A378XDK8</accession>
<dbReference type="InterPro" id="IPR006140">
    <property type="entry name" value="D-isomer_DH_NAD-bd"/>
</dbReference>
<dbReference type="EMBL" id="CP065725">
    <property type="protein sequence ID" value="QPT40394.1"/>
    <property type="molecule type" value="Genomic_DNA"/>
</dbReference>
<evidence type="ECO:0000313" key="7">
    <source>
        <dbReference type="EMBL" id="QPT40394.1"/>
    </source>
</evidence>
<dbReference type="SUPFAM" id="SSF51735">
    <property type="entry name" value="NAD(P)-binding Rossmann-fold domains"/>
    <property type="match status" value="1"/>
</dbReference>
<dbReference type="PANTHER" id="PTHR43761:SF1">
    <property type="entry name" value="D-ISOMER SPECIFIC 2-HYDROXYACID DEHYDROGENASE CATALYTIC DOMAIN-CONTAINING PROTEIN-RELATED"/>
    <property type="match status" value="1"/>
</dbReference>
<organism evidence="8 9">
    <name type="scientific">Oligella ureolytica</name>
    <dbReference type="NCBI Taxonomy" id="90244"/>
    <lineage>
        <taxon>Bacteria</taxon>
        <taxon>Pseudomonadati</taxon>
        <taxon>Pseudomonadota</taxon>
        <taxon>Betaproteobacteria</taxon>
        <taxon>Burkholderiales</taxon>
        <taxon>Alcaligenaceae</taxon>
        <taxon>Oligella</taxon>
    </lineage>
</organism>
<protein>
    <submittedName>
        <fullName evidence="7 8">Phosphoglycerate dehydrogenase</fullName>
        <ecNumber evidence="8">1.1.1.95</ecNumber>
    </submittedName>
</protein>
<dbReference type="CDD" id="cd12172">
    <property type="entry name" value="PGDH_like_2"/>
    <property type="match status" value="1"/>
</dbReference>
<dbReference type="FunFam" id="3.40.50.720:FF:000203">
    <property type="entry name" value="D-3-phosphoglycerate dehydrogenase (SerA)"/>
    <property type="match status" value="1"/>
</dbReference>
<keyword evidence="2 4" id="KW-0560">Oxidoreductase</keyword>
<dbReference type="InterPro" id="IPR050418">
    <property type="entry name" value="D-iso_2-hydroxyacid_DH_PdxB"/>
</dbReference>
<dbReference type="PANTHER" id="PTHR43761">
    <property type="entry name" value="D-ISOMER SPECIFIC 2-HYDROXYACID DEHYDROGENASE FAMILY PROTEIN (AFU_ORTHOLOGUE AFUA_1G13630)"/>
    <property type="match status" value="1"/>
</dbReference>
<dbReference type="Gene3D" id="3.40.50.720">
    <property type="entry name" value="NAD(P)-binding Rossmann-like Domain"/>
    <property type="match status" value="2"/>
</dbReference>
<dbReference type="EMBL" id="UGSB01000001">
    <property type="protein sequence ID" value="SUA50946.1"/>
    <property type="molecule type" value="Genomic_DNA"/>
</dbReference>